<keyword evidence="2" id="KW-1185">Reference proteome</keyword>
<protein>
    <submittedName>
        <fullName evidence="1">Uncharacterized protein</fullName>
    </submittedName>
</protein>
<organism evidence="1 2">
    <name type="scientific">Austropuccinia psidii MF-1</name>
    <dbReference type="NCBI Taxonomy" id="1389203"/>
    <lineage>
        <taxon>Eukaryota</taxon>
        <taxon>Fungi</taxon>
        <taxon>Dikarya</taxon>
        <taxon>Basidiomycota</taxon>
        <taxon>Pucciniomycotina</taxon>
        <taxon>Pucciniomycetes</taxon>
        <taxon>Pucciniales</taxon>
        <taxon>Sphaerophragmiaceae</taxon>
        <taxon>Austropuccinia</taxon>
    </lineage>
</organism>
<comment type="caution">
    <text evidence="1">The sequence shown here is derived from an EMBL/GenBank/DDBJ whole genome shotgun (WGS) entry which is preliminary data.</text>
</comment>
<dbReference type="AlphaFoldDB" id="A0A9Q3IEH7"/>
<dbReference type="Proteomes" id="UP000765509">
    <property type="component" value="Unassembled WGS sequence"/>
</dbReference>
<evidence type="ECO:0000313" key="2">
    <source>
        <dbReference type="Proteomes" id="UP000765509"/>
    </source>
</evidence>
<dbReference type="EMBL" id="AVOT02044915">
    <property type="protein sequence ID" value="MBW0540266.1"/>
    <property type="molecule type" value="Genomic_DNA"/>
</dbReference>
<evidence type="ECO:0000313" key="1">
    <source>
        <dbReference type="EMBL" id="MBW0540266.1"/>
    </source>
</evidence>
<gene>
    <name evidence="1" type="ORF">O181_079981</name>
</gene>
<accession>A0A9Q3IEH7</accession>
<sequence length="159" mass="17519">MSSTFSSQMSREDQVNLNSYANTFIRSKFSFQDSNTSGIPMSNPSQKASTGFYLILVLRSSLFKVGGYCHNHKECPSSIGVVAIPTWGQMANLAPSGALWNFWPYHYSLAFYGPRPYPAIIGLPGHFPYPQHPGLYLCVGPGGSGSSRPHHGFWANPFH</sequence>
<reference evidence="1" key="1">
    <citation type="submission" date="2021-03" db="EMBL/GenBank/DDBJ databases">
        <title>Draft genome sequence of rust myrtle Austropuccinia psidii MF-1, a brazilian biotype.</title>
        <authorList>
            <person name="Quecine M.C."/>
            <person name="Pachon D.M.R."/>
            <person name="Bonatelli M.L."/>
            <person name="Correr F.H."/>
            <person name="Franceschini L.M."/>
            <person name="Leite T.F."/>
            <person name="Margarido G.R.A."/>
            <person name="Almeida C.A."/>
            <person name="Ferrarezi J.A."/>
            <person name="Labate C.A."/>
        </authorList>
    </citation>
    <scope>NUCLEOTIDE SEQUENCE</scope>
    <source>
        <strain evidence="1">MF-1</strain>
    </source>
</reference>
<name>A0A9Q3IEH7_9BASI</name>
<proteinExistence type="predicted"/>